<dbReference type="SMART" id="SM00047">
    <property type="entry name" value="LYZ2"/>
    <property type="match status" value="1"/>
</dbReference>
<dbReference type="Gene3D" id="4.10.80.30">
    <property type="entry name" value="DNA polymerase, domain 6"/>
    <property type="match status" value="1"/>
</dbReference>
<dbReference type="InterPro" id="IPR051056">
    <property type="entry name" value="Glycosyl_Hydrolase_73"/>
</dbReference>
<organism evidence="3 4">
    <name type="scientific">Mucilaginibacter galii</name>
    <dbReference type="NCBI Taxonomy" id="2005073"/>
    <lineage>
        <taxon>Bacteria</taxon>
        <taxon>Pseudomonadati</taxon>
        <taxon>Bacteroidota</taxon>
        <taxon>Sphingobacteriia</taxon>
        <taxon>Sphingobacteriales</taxon>
        <taxon>Sphingobacteriaceae</taxon>
        <taxon>Mucilaginibacter</taxon>
    </lineage>
</organism>
<evidence type="ECO:0000259" key="2">
    <source>
        <dbReference type="SMART" id="SM00047"/>
    </source>
</evidence>
<keyword evidence="1" id="KW-0378">Hydrolase</keyword>
<protein>
    <recommendedName>
        <fullName evidence="2">Mannosyl-glycoprotein endo-beta-N-acetylglucosamidase-like domain-containing protein</fullName>
    </recommendedName>
</protein>
<keyword evidence="4" id="KW-1185">Reference proteome</keyword>
<dbReference type="EMBL" id="BMDO01000006">
    <property type="protein sequence ID" value="GGI51203.1"/>
    <property type="molecule type" value="Genomic_DNA"/>
</dbReference>
<gene>
    <name evidence="3" type="ORF">GCM10011425_24150</name>
</gene>
<dbReference type="PANTHER" id="PTHR33308:SF9">
    <property type="entry name" value="PEPTIDOGLYCAN HYDROLASE FLGJ"/>
    <property type="match status" value="1"/>
</dbReference>
<dbReference type="Pfam" id="PF01832">
    <property type="entry name" value="Glucosaminidase"/>
    <property type="match status" value="1"/>
</dbReference>
<comment type="caution">
    <text evidence="3">The sequence shown here is derived from an EMBL/GenBank/DDBJ whole genome shotgun (WGS) entry which is preliminary data.</text>
</comment>
<feature type="domain" description="Mannosyl-glycoprotein endo-beta-N-acetylglucosamidase-like" evidence="2">
    <location>
        <begin position="1"/>
        <end position="125"/>
    </location>
</feature>
<dbReference type="InterPro" id="IPR002901">
    <property type="entry name" value="MGlyc_endo_b_GlcNAc-like_dom"/>
</dbReference>
<dbReference type="Proteomes" id="UP000662074">
    <property type="component" value="Unassembled WGS sequence"/>
</dbReference>
<evidence type="ECO:0000313" key="3">
    <source>
        <dbReference type="EMBL" id="GGI51203.1"/>
    </source>
</evidence>
<accession>A0A917J902</accession>
<sequence>MIAQACLESNYGRSRLSSLHHNYFGIKASAGWKGDSVIYSTQEYVHGKIITVKQPFRSYSTLTDGFADRVRFLQVNKRYTINGVFSSPTPEEQAKAFLKAGYATDPAYPQKLISIIQKYNLKQYDL</sequence>
<proteinExistence type="predicted"/>
<dbReference type="GO" id="GO:0004040">
    <property type="term" value="F:amidase activity"/>
    <property type="evidence" value="ECO:0007669"/>
    <property type="project" value="InterPro"/>
</dbReference>
<dbReference type="PANTHER" id="PTHR33308">
    <property type="entry name" value="PEPTIDOGLYCAN HYDROLASE FLGJ"/>
    <property type="match status" value="1"/>
</dbReference>
<reference evidence="3" key="2">
    <citation type="submission" date="2020-09" db="EMBL/GenBank/DDBJ databases">
        <authorList>
            <person name="Sun Q."/>
            <person name="Sedlacek I."/>
        </authorList>
    </citation>
    <scope>NUCLEOTIDE SEQUENCE</scope>
    <source>
        <strain evidence="3">CCM 8711</strain>
    </source>
</reference>
<evidence type="ECO:0000313" key="4">
    <source>
        <dbReference type="Proteomes" id="UP000662074"/>
    </source>
</evidence>
<dbReference type="AlphaFoldDB" id="A0A917J902"/>
<name>A0A917J902_9SPHI</name>
<reference evidence="3" key="1">
    <citation type="journal article" date="2014" name="Int. J. Syst. Evol. Microbiol.">
        <title>Complete genome sequence of Corynebacterium casei LMG S-19264T (=DSM 44701T), isolated from a smear-ripened cheese.</title>
        <authorList>
            <consortium name="US DOE Joint Genome Institute (JGI-PGF)"/>
            <person name="Walter F."/>
            <person name="Albersmeier A."/>
            <person name="Kalinowski J."/>
            <person name="Ruckert C."/>
        </authorList>
    </citation>
    <scope>NUCLEOTIDE SEQUENCE</scope>
    <source>
        <strain evidence="3">CCM 8711</strain>
    </source>
</reference>
<dbReference type="Gene3D" id="1.10.530.10">
    <property type="match status" value="1"/>
</dbReference>
<evidence type="ECO:0000256" key="1">
    <source>
        <dbReference type="ARBA" id="ARBA00022801"/>
    </source>
</evidence>
<dbReference type="PRINTS" id="PR01002">
    <property type="entry name" value="FLGFLGJ"/>
</dbReference>